<accession>A0A026W2M6</accession>
<dbReference type="Gene3D" id="3.60.10.10">
    <property type="entry name" value="Endonuclease/exonuclease/phosphatase"/>
    <property type="match status" value="1"/>
</dbReference>
<feature type="region of interest" description="Disordered" evidence="1">
    <location>
        <begin position="107"/>
        <end position="126"/>
    </location>
</feature>
<evidence type="ECO:0000313" key="3">
    <source>
        <dbReference type="Proteomes" id="UP000053097"/>
    </source>
</evidence>
<dbReference type="OMA" id="LDEGGWQ"/>
<evidence type="ECO:0000256" key="1">
    <source>
        <dbReference type="SAM" id="MobiDB-lite"/>
    </source>
</evidence>
<dbReference type="OrthoDB" id="7554824at2759"/>
<organism evidence="2 3">
    <name type="scientific">Ooceraea biroi</name>
    <name type="common">Clonal raider ant</name>
    <name type="synonym">Cerapachys biroi</name>
    <dbReference type="NCBI Taxonomy" id="2015173"/>
    <lineage>
        <taxon>Eukaryota</taxon>
        <taxon>Metazoa</taxon>
        <taxon>Ecdysozoa</taxon>
        <taxon>Arthropoda</taxon>
        <taxon>Hexapoda</taxon>
        <taxon>Insecta</taxon>
        <taxon>Pterygota</taxon>
        <taxon>Neoptera</taxon>
        <taxon>Endopterygota</taxon>
        <taxon>Hymenoptera</taxon>
        <taxon>Apocrita</taxon>
        <taxon>Aculeata</taxon>
        <taxon>Formicoidea</taxon>
        <taxon>Formicidae</taxon>
        <taxon>Dorylinae</taxon>
        <taxon>Ooceraea</taxon>
    </lineage>
</organism>
<dbReference type="InterPro" id="IPR036691">
    <property type="entry name" value="Endo/exonu/phosph_ase_sf"/>
</dbReference>
<evidence type="ECO:0008006" key="4">
    <source>
        <dbReference type="Google" id="ProtNLM"/>
    </source>
</evidence>
<sequence length="126" mass="14426">MVLVESWLDEGGWQKIKGRLPRGEGGMITGGEEEEGERRNSKDKTINKEGRPLIDFIEEKGWSLFNGNIKGGEDREYTFTGGKGCTVIDYVMGDSDVRERVVEMRVRDKIESDHQPIDHDKRSRVR</sequence>
<feature type="region of interest" description="Disordered" evidence="1">
    <location>
        <begin position="19"/>
        <end position="47"/>
    </location>
</feature>
<dbReference type="Proteomes" id="UP000053097">
    <property type="component" value="Unassembled WGS sequence"/>
</dbReference>
<reference evidence="2 3" key="1">
    <citation type="journal article" date="2014" name="Curr. Biol.">
        <title>The genome of the clonal raider ant Cerapachys biroi.</title>
        <authorList>
            <person name="Oxley P.R."/>
            <person name="Ji L."/>
            <person name="Fetter-Pruneda I."/>
            <person name="McKenzie S.K."/>
            <person name="Li C."/>
            <person name="Hu H."/>
            <person name="Zhang G."/>
            <person name="Kronauer D.J."/>
        </authorList>
    </citation>
    <scope>NUCLEOTIDE SEQUENCE [LARGE SCALE GENOMIC DNA]</scope>
</reference>
<evidence type="ECO:0000313" key="2">
    <source>
        <dbReference type="EMBL" id="EZA50332.1"/>
    </source>
</evidence>
<proteinExistence type="predicted"/>
<gene>
    <name evidence="2" type="ORF">X777_11276</name>
</gene>
<name>A0A026W2M6_OOCBI</name>
<dbReference type="AlphaFoldDB" id="A0A026W2M6"/>
<keyword evidence="3" id="KW-1185">Reference proteome</keyword>
<dbReference type="SUPFAM" id="SSF56219">
    <property type="entry name" value="DNase I-like"/>
    <property type="match status" value="1"/>
</dbReference>
<dbReference type="EMBL" id="KK107461">
    <property type="protein sequence ID" value="EZA50332.1"/>
    <property type="molecule type" value="Genomic_DNA"/>
</dbReference>
<feature type="compositionally biased region" description="Basic and acidic residues" evidence="1">
    <location>
        <begin position="36"/>
        <end position="47"/>
    </location>
</feature>
<protein>
    <recommendedName>
        <fullName evidence="4">Endonuclease/exonuclease/phosphatase domain-containing protein</fullName>
    </recommendedName>
</protein>